<feature type="region of interest" description="Disordered" evidence="41">
    <location>
        <begin position="166"/>
        <end position="191"/>
    </location>
</feature>
<dbReference type="GeneID" id="59234856"/>
<dbReference type="GO" id="GO:0006310">
    <property type="term" value="P:DNA recombination"/>
    <property type="evidence" value="ECO:0007669"/>
    <property type="project" value="UniProtKB-KW"/>
</dbReference>
<keyword evidence="19" id="KW-0862">Zinc</keyword>
<keyword evidence="6" id="KW-0815">Transposition</keyword>
<dbReference type="InterPro" id="IPR039537">
    <property type="entry name" value="Retrotran_Ty1/copia-like"/>
</dbReference>
<evidence type="ECO:0000256" key="20">
    <source>
        <dbReference type="ARBA" id="ARBA00022840"/>
    </source>
</evidence>
<comment type="subunit">
    <text evidence="33">The capsid protein forms a homotrimer, from which the VLPs are assembled. The protease is a homodimer, whose active site consists of two apposed aspartic acid residues.</text>
</comment>
<dbReference type="GO" id="GO:0005634">
    <property type="term" value="C:nucleus"/>
    <property type="evidence" value="ECO:0007669"/>
    <property type="project" value="UniProtKB-SubCell"/>
</dbReference>
<evidence type="ECO:0000256" key="10">
    <source>
        <dbReference type="ARBA" id="ARBA00022695"/>
    </source>
</evidence>
<protein>
    <recommendedName>
        <fullName evidence="34">Gag-Pol-p199</fullName>
    </recommendedName>
    <alternativeName>
        <fullName evidence="35">TY1A-TY1B</fullName>
    </alternativeName>
    <alternativeName>
        <fullName evidence="36">p190</fullName>
    </alternativeName>
</protein>
<evidence type="ECO:0000256" key="16">
    <source>
        <dbReference type="ARBA" id="ARBA00022759"/>
    </source>
</evidence>
<evidence type="ECO:0000256" key="25">
    <source>
        <dbReference type="ARBA" id="ARBA00022932"/>
    </source>
</evidence>
<keyword evidence="15" id="KW-0688">Ribosomal frameshifting</keyword>
<feature type="compositionally biased region" description="Polar residues" evidence="41">
    <location>
        <begin position="36"/>
        <end position="59"/>
    </location>
</feature>
<evidence type="ECO:0000256" key="5">
    <source>
        <dbReference type="ARBA" id="ARBA00022490"/>
    </source>
</evidence>
<comment type="function">
    <text evidence="39">Capsid protein (CA) is the structural component of the virus-like particle (VLP), forming the shell that encapsulates the retrotransposons dimeric RNA genome. The particles are assembled from trimer-clustered units and there are holes in the capsid shells that allow for the diffusion of macromolecules. CA also has nucleocapsid-like chaperone activity, promoting primer tRNA(i)-Met annealing to the multipartite primer-binding site (PBS), dimerization of Ty1 RNA and initiation of reverse transcription.</text>
</comment>
<evidence type="ECO:0000256" key="11">
    <source>
        <dbReference type="ARBA" id="ARBA00022722"/>
    </source>
</evidence>
<feature type="region of interest" description="Disordered" evidence="41">
    <location>
        <begin position="399"/>
        <end position="420"/>
    </location>
</feature>
<evidence type="ECO:0000256" key="2">
    <source>
        <dbReference type="ARBA" id="ARBA00002180"/>
    </source>
</evidence>
<evidence type="ECO:0000256" key="3">
    <source>
        <dbReference type="ARBA" id="ARBA00004123"/>
    </source>
</evidence>
<keyword evidence="18" id="KW-0378">Hydrolase</keyword>
<feature type="compositionally biased region" description="Polar residues" evidence="41">
    <location>
        <begin position="954"/>
        <end position="976"/>
    </location>
</feature>
<evidence type="ECO:0000256" key="41">
    <source>
        <dbReference type="SAM" id="MobiDB-lite"/>
    </source>
</evidence>
<keyword evidence="21" id="KW-0460">Magnesium</keyword>
<keyword evidence="12" id="KW-0479">Metal-binding</keyword>
<dbReference type="InterPro" id="IPR001584">
    <property type="entry name" value="Integrase_cat-core"/>
</dbReference>
<dbReference type="GO" id="GO:0003964">
    <property type="term" value="F:RNA-directed DNA polymerase activity"/>
    <property type="evidence" value="ECO:0007669"/>
    <property type="project" value="UniProtKB-KW"/>
</dbReference>
<evidence type="ECO:0000256" key="39">
    <source>
        <dbReference type="ARBA" id="ARBA00057243"/>
    </source>
</evidence>
<evidence type="ECO:0000256" key="13">
    <source>
        <dbReference type="ARBA" id="ARBA00022741"/>
    </source>
</evidence>
<keyword evidence="11" id="KW-0540">Nuclease</keyword>
<dbReference type="GO" id="GO:0075523">
    <property type="term" value="P:viral translational frameshifting"/>
    <property type="evidence" value="ECO:0007669"/>
    <property type="project" value="UniProtKB-KW"/>
</dbReference>
<evidence type="ECO:0000256" key="22">
    <source>
        <dbReference type="ARBA" id="ARBA00022884"/>
    </source>
</evidence>
<evidence type="ECO:0000256" key="40">
    <source>
        <dbReference type="PROSITE-ProRule" id="PRU00047"/>
    </source>
</evidence>
<evidence type="ECO:0000256" key="6">
    <source>
        <dbReference type="ARBA" id="ARBA00022578"/>
    </source>
</evidence>
<evidence type="ECO:0000256" key="17">
    <source>
        <dbReference type="ARBA" id="ARBA00022771"/>
    </source>
</evidence>
<dbReference type="PANTHER" id="PTHR42648:SF11">
    <property type="entry name" value="TRANSPOSON TY4-P GAG-POL POLYPROTEIN"/>
    <property type="match status" value="1"/>
</dbReference>
<comment type="catalytic activity">
    <reaction evidence="37">
        <text>DNA(n) + a 2'-deoxyribonucleoside 5'-triphosphate = DNA(n+1) + diphosphate</text>
        <dbReference type="Rhea" id="RHEA:22508"/>
        <dbReference type="Rhea" id="RHEA-COMP:17339"/>
        <dbReference type="Rhea" id="RHEA-COMP:17340"/>
        <dbReference type="ChEBI" id="CHEBI:33019"/>
        <dbReference type="ChEBI" id="CHEBI:61560"/>
        <dbReference type="ChEBI" id="CHEBI:173112"/>
        <dbReference type="EC" id="2.7.7.49"/>
    </reaction>
</comment>
<feature type="compositionally biased region" description="Polar residues" evidence="41">
    <location>
        <begin position="1159"/>
        <end position="1183"/>
    </location>
</feature>
<keyword evidence="29" id="KW-0539">Nucleus</keyword>
<feature type="compositionally biased region" description="Polar residues" evidence="41">
    <location>
        <begin position="1060"/>
        <end position="1071"/>
    </location>
</feature>
<keyword evidence="14" id="KW-0064">Aspartyl protease</keyword>
<dbReference type="GO" id="GO:0005524">
    <property type="term" value="F:ATP binding"/>
    <property type="evidence" value="ECO:0007669"/>
    <property type="project" value="UniProtKB-KW"/>
</dbReference>
<dbReference type="Proteomes" id="UP000509704">
    <property type="component" value="Chromosome 2"/>
</dbReference>
<evidence type="ECO:0000259" key="43">
    <source>
        <dbReference type="PROSITE" id="PS50994"/>
    </source>
</evidence>
<dbReference type="CDD" id="cd09272">
    <property type="entry name" value="RNase_HI_RT_Ty1"/>
    <property type="match status" value="1"/>
</dbReference>
<dbReference type="SUPFAM" id="SSF53098">
    <property type="entry name" value="Ribonuclease H-like"/>
    <property type="match status" value="1"/>
</dbReference>
<feature type="compositionally biased region" description="Low complexity" evidence="41">
    <location>
        <begin position="1136"/>
        <end position="1147"/>
    </location>
</feature>
<evidence type="ECO:0000256" key="8">
    <source>
        <dbReference type="ARBA" id="ARBA00022670"/>
    </source>
</evidence>
<keyword evidence="17 40" id="KW-0863">Zinc-finger</keyword>
<evidence type="ECO:0000256" key="4">
    <source>
        <dbReference type="ARBA" id="ARBA00004496"/>
    </source>
</evidence>
<evidence type="ECO:0000256" key="18">
    <source>
        <dbReference type="ARBA" id="ARBA00022801"/>
    </source>
</evidence>
<comment type="catalytic activity">
    <reaction evidence="38">
        <text>DNA(n) + a 2'-deoxyribonucleoside 5'-triphosphate = DNA(n+1) + diphosphate</text>
        <dbReference type="Rhea" id="RHEA:22508"/>
        <dbReference type="Rhea" id="RHEA-COMP:17339"/>
        <dbReference type="Rhea" id="RHEA-COMP:17340"/>
        <dbReference type="ChEBI" id="CHEBI:33019"/>
        <dbReference type="ChEBI" id="CHEBI:61560"/>
        <dbReference type="ChEBI" id="CHEBI:173112"/>
        <dbReference type="EC" id="2.7.7.7"/>
    </reaction>
</comment>
<keyword evidence="24" id="KW-0695">RNA-directed DNA polymerase</keyword>
<keyword evidence="25" id="KW-0239">DNA-directed DNA polymerase</keyword>
<dbReference type="GO" id="GO:0004190">
    <property type="term" value="F:aspartic-type endopeptidase activity"/>
    <property type="evidence" value="ECO:0007669"/>
    <property type="project" value="UniProtKB-KW"/>
</dbReference>
<evidence type="ECO:0000256" key="34">
    <source>
        <dbReference type="ARBA" id="ARBA00030524"/>
    </source>
</evidence>
<evidence type="ECO:0000256" key="28">
    <source>
        <dbReference type="ARBA" id="ARBA00023172"/>
    </source>
</evidence>
<feature type="domain" description="CCHC-type" evidence="42">
    <location>
        <begin position="385"/>
        <end position="400"/>
    </location>
</feature>
<keyword evidence="20" id="KW-0067">ATP-binding</keyword>
<dbReference type="GO" id="GO:0004523">
    <property type="term" value="F:RNA-DNA hybrid ribonuclease activity"/>
    <property type="evidence" value="ECO:0007669"/>
    <property type="project" value="UniProtKB-EC"/>
</dbReference>
<dbReference type="InterPro" id="IPR043502">
    <property type="entry name" value="DNA/RNA_pol_sf"/>
</dbReference>
<keyword evidence="22" id="KW-0694">RNA-binding</keyword>
<evidence type="ECO:0000256" key="9">
    <source>
        <dbReference type="ARBA" id="ARBA00022679"/>
    </source>
</evidence>
<dbReference type="PROSITE" id="PS50994">
    <property type="entry name" value="INTEGRASE"/>
    <property type="match status" value="1"/>
</dbReference>
<accession>A0A7H9AXS8</accession>
<dbReference type="GO" id="GO:0005737">
    <property type="term" value="C:cytoplasm"/>
    <property type="evidence" value="ECO:0007669"/>
    <property type="project" value="UniProtKB-SubCell"/>
</dbReference>
<dbReference type="Pfam" id="PF01021">
    <property type="entry name" value="TYA"/>
    <property type="match status" value="1"/>
</dbReference>
<evidence type="ECO:0000256" key="14">
    <source>
        <dbReference type="ARBA" id="ARBA00022750"/>
    </source>
</evidence>
<comment type="function">
    <text evidence="2">The aspartyl protease (PR) mediates the proteolytic cleavages of the Gag and Gag-Pol polyproteins after assembly of the VLP.</text>
</comment>
<dbReference type="InterPro" id="IPR001878">
    <property type="entry name" value="Znf_CCHC"/>
</dbReference>
<evidence type="ECO:0000256" key="38">
    <source>
        <dbReference type="ARBA" id="ARBA00049244"/>
    </source>
</evidence>
<dbReference type="SMART" id="SM00343">
    <property type="entry name" value="ZnF_C2HC"/>
    <property type="match status" value="1"/>
</dbReference>
<keyword evidence="45" id="KW-1185">Reference proteome</keyword>
<evidence type="ECO:0000256" key="36">
    <source>
        <dbReference type="ARBA" id="ARBA00033113"/>
    </source>
</evidence>
<evidence type="ECO:0000256" key="23">
    <source>
        <dbReference type="ARBA" id="ARBA00022908"/>
    </source>
</evidence>
<keyword evidence="8" id="KW-0645">Protease</keyword>
<dbReference type="Gene3D" id="4.10.60.10">
    <property type="entry name" value="Zinc finger, CCHC-type"/>
    <property type="match status" value="1"/>
</dbReference>
<evidence type="ECO:0000256" key="15">
    <source>
        <dbReference type="ARBA" id="ARBA00022758"/>
    </source>
</evidence>
<dbReference type="KEGG" id="zmk:HG535_0B02340"/>
<keyword evidence="5" id="KW-0963">Cytoplasm</keyword>
<keyword evidence="26" id="KW-0917">Virion maturation</keyword>
<feature type="region of interest" description="Disordered" evidence="41">
    <location>
        <begin position="1052"/>
        <end position="1108"/>
    </location>
</feature>
<evidence type="ECO:0000256" key="37">
    <source>
        <dbReference type="ARBA" id="ARBA00048173"/>
    </source>
</evidence>
<evidence type="ECO:0000256" key="29">
    <source>
        <dbReference type="ARBA" id="ARBA00023242"/>
    </source>
</evidence>
<dbReference type="Pfam" id="PF00665">
    <property type="entry name" value="rve"/>
    <property type="match status" value="1"/>
</dbReference>
<dbReference type="GO" id="GO:0008270">
    <property type="term" value="F:zinc ion binding"/>
    <property type="evidence" value="ECO:0007669"/>
    <property type="project" value="UniProtKB-KW"/>
</dbReference>
<feature type="region of interest" description="Disordered" evidence="41">
    <location>
        <begin position="1122"/>
        <end position="1184"/>
    </location>
</feature>
<evidence type="ECO:0000256" key="1">
    <source>
        <dbReference type="ARBA" id="ARBA00000077"/>
    </source>
</evidence>
<keyword evidence="9" id="KW-0808">Transferase</keyword>
<keyword evidence="27" id="KW-0238">DNA-binding</keyword>
<evidence type="ECO:0000313" key="44">
    <source>
        <dbReference type="EMBL" id="QLG71195.1"/>
    </source>
</evidence>
<dbReference type="InterPro" id="IPR001969">
    <property type="entry name" value="Aspartic_peptidase_AS"/>
</dbReference>
<comment type="subcellular location">
    <subcellularLocation>
        <location evidence="4">Cytoplasm</location>
    </subcellularLocation>
    <subcellularLocation>
        <location evidence="3">Nucleus</location>
    </subcellularLocation>
</comment>
<feature type="region of interest" description="Disordered" evidence="41">
    <location>
        <begin position="1"/>
        <end position="93"/>
    </location>
</feature>
<evidence type="ECO:0000259" key="42">
    <source>
        <dbReference type="PROSITE" id="PS50158"/>
    </source>
</evidence>
<sequence>MSNQVTIDNAEENILSKYGSAAKVPFSMNREAEDSLFTSRGKSNSSEISNNGTDPNLSDSQRDFPSLQPSIPASVDNKQEGSPKSSAYDAGYQHTGSTQGYTYPYPWPSPYPPIAPPMVPPMGNGMFNWNMNADGIKYIPATSYETFMYQQKLLNDQFKQYRKFYDQRSEDDTTSESAKESNNEQVLPDLDEISNPSEFPRWMRSFKRFLEDNKLGDIIPDRLNESERDATKSEKAFIINSFKTYVKETAYPKSVKDAIKRGHDLFRIILCHVSEDSNLRSAIWRELTTISYDGSEDSYYYTSRVKELYSQLKATNSNIPEDIICEYLLKNLHGQYAKIRENHYLEYDLNTIAGISKCVLRTYDRLIKNKKHTSETSPSVTNRHCYKCSSEGHFAPQCPNVKDKLPKPSINSRKEKKPYHRKGIHKIGLTRDTELLGILQNSKKKRPSMTKTPQTGELVEDNQHLLIDSGAAISVIRDPGLLHNINKHPNIGIADAQDREIPISVSGDLQLSFPGTSIIHTQAVASTVPHVDILSLHELQKNGITVDFNNSQVTNNKGKMVARIKKIGPYYWIPAKYIHKPHKKLNVMNVQKQPLFPMEFIHRLLGHVNIKTLRDSIKQGMLTNLSMDDIDWSGYSNFQCEDCVSGKSKKHKHLVGSRLTYQKSYQPFEFLHTDIFGPVPHMPTSSPSYFMAFTDEATRFRWVFGLWNKEAETVTSKFRELVNMVKTQFNTKVRSFQMDRGSEYTNKTIRNFFKEYGIIPCYTSVGDSKANGVAERLNYTLLDDCRTLLRSSNLPLHLWFYAVQFSTLMRNSLITSSVGTSSRAKAGLTGLDVSTILPFGQRVMVNNPPKNKLRPRGVVGFALTPSAESHGYLIYIPSKHTITDTTNYLIIRGDPHDRTDDADAVIAPLLDQLEARQDGEFDNNMSTHSGGMEMDVSIHSGGTIHQRPVLPTPTADNLSTSSGGNDPIQTGTTDTTEVIPEYISEGNNDVLGPDIHDDPPEHTNDDPPEHTNDDPPEHTSDEIADDIEEHGSNMINEDPRINLQSANHAVTYDDTEGDDQPTQNEPTSNPINDPANDHPSSAIIDNTKTPDPIPDTVSRRTINNDIDPSSAIASTVGIQASAYDDVAPTTEDERTTSSTSTAELDPLPSEEESPAPESTTVATPDSETPESISNVGGNDQSPEVNAKSLEERKNRIFQYRNGDIPRVKPPSTKRKSSLALGEIEDRTQRKRPKRHILYVNAVHSNPTPHIKPSLSYYEAIVNNDDKNDAKGYNEAYMKEYDQLIKMKTWDPNKPVNEKTIPRQQIINSMFIFNTKRDGRKKCRFVARGDQQKAGTYKEDLKANTVHHYALMTSLNIALDKKMFITQLDISSAYLYAELEEDLYIRAPPHMKLKGKAFKLNKSLYGLKQSGANWYKMIGSYLTNSCNMTELTGWPCVFKDENECFVCLFVDDMIVLSKDIKAANKLVKTLKKKFETKVIHDGKLDENNMATYDILGLEIEYTFGKKMTIGMENSLTEKLPHLGFDIEKDNKKFLVPGTPGEHIHKDNLVVEEDDYKEKVKQMQKAIGLLSYVGYKYRFDILYYVNILAQHTLYPSEQVEKLTKQLLNFVWQSKHKKLIWHANKHTKTNRITAITDASFANEEGFRSQLGHYYCLNGKVIGGRSSSEKLRVISSTEAEIYAVSESVPMLQGVACLVKQIDPSSSLRSKILTDSKPTISIVEDQSEDSRAFRNRFFGTRAFRLRDEARRNDLKFEYIKTEDNYADILTKPTSIAIFKKLTHSWVK</sequence>
<organism evidence="44 45">
    <name type="scientific">Zygotorulaspora mrakii</name>
    <name type="common">Zygosaccharomyces mrakii</name>
    <dbReference type="NCBI Taxonomy" id="42260"/>
    <lineage>
        <taxon>Eukaryota</taxon>
        <taxon>Fungi</taxon>
        <taxon>Dikarya</taxon>
        <taxon>Ascomycota</taxon>
        <taxon>Saccharomycotina</taxon>
        <taxon>Saccharomycetes</taxon>
        <taxon>Saccharomycetales</taxon>
        <taxon>Saccharomycetaceae</taxon>
        <taxon>Zygotorulaspora</taxon>
    </lineage>
</organism>
<dbReference type="SUPFAM" id="SSF57756">
    <property type="entry name" value="Retrovirus zinc finger-like domains"/>
    <property type="match status" value="1"/>
</dbReference>
<dbReference type="GO" id="GO:0006508">
    <property type="term" value="P:proteolysis"/>
    <property type="evidence" value="ECO:0007669"/>
    <property type="project" value="UniProtKB-KW"/>
</dbReference>
<dbReference type="GO" id="GO:0032196">
    <property type="term" value="P:transposition"/>
    <property type="evidence" value="ECO:0007669"/>
    <property type="project" value="UniProtKB-KW"/>
</dbReference>
<keyword evidence="16" id="KW-0255">Endonuclease</keyword>
<dbReference type="GO" id="GO:0015074">
    <property type="term" value="P:DNA integration"/>
    <property type="evidence" value="ECO:0007669"/>
    <property type="project" value="UniProtKB-KW"/>
</dbReference>
<dbReference type="GO" id="GO:0003723">
    <property type="term" value="F:RNA binding"/>
    <property type="evidence" value="ECO:0007669"/>
    <property type="project" value="UniProtKB-KW"/>
</dbReference>
<gene>
    <name evidence="44" type="ORF">HG535_0B02340</name>
</gene>
<feature type="compositionally biased region" description="Basic and acidic residues" evidence="41">
    <location>
        <begin position="994"/>
        <end position="1021"/>
    </location>
</feature>
<dbReference type="InterPro" id="IPR012337">
    <property type="entry name" value="RNaseH-like_sf"/>
</dbReference>
<evidence type="ECO:0000256" key="12">
    <source>
        <dbReference type="ARBA" id="ARBA00022723"/>
    </source>
</evidence>
<dbReference type="GO" id="GO:0003677">
    <property type="term" value="F:DNA binding"/>
    <property type="evidence" value="ECO:0007669"/>
    <property type="project" value="UniProtKB-KW"/>
</dbReference>
<evidence type="ECO:0000256" key="19">
    <source>
        <dbReference type="ARBA" id="ARBA00022833"/>
    </source>
</evidence>
<evidence type="ECO:0000256" key="35">
    <source>
        <dbReference type="ARBA" id="ARBA00032154"/>
    </source>
</evidence>
<evidence type="ECO:0000256" key="32">
    <source>
        <dbReference type="ARBA" id="ARBA00025615"/>
    </source>
</evidence>
<dbReference type="SUPFAM" id="SSF56672">
    <property type="entry name" value="DNA/RNA polymerases"/>
    <property type="match status" value="1"/>
</dbReference>
<dbReference type="EMBL" id="CP058605">
    <property type="protein sequence ID" value="QLG71195.1"/>
    <property type="molecule type" value="Genomic_DNA"/>
</dbReference>
<evidence type="ECO:0000256" key="7">
    <source>
        <dbReference type="ARBA" id="ARBA00022612"/>
    </source>
</evidence>
<evidence type="ECO:0000256" key="33">
    <source>
        <dbReference type="ARBA" id="ARBA00025973"/>
    </source>
</evidence>
<comment type="function">
    <text evidence="31">Reverse transcriptase/ribonuclease H (RT) is a multifunctional enzyme that catalyzes the conversion of the retro-elements RNA genome into dsDNA within the VLP. The enzyme displays a DNA polymerase activity that can copy either DNA or RNA templates, and a ribonuclease H (RNase H) activity that cleaves the RNA strand of RNA-DNA heteroduplexes during plus-strand synthesis and hydrolyzes RNA primers. The conversion leads to a linear dsDNA copy of the retrotransposon that includes long terminal repeats (LTRs) at both ends.</text>
</comment>
<dbReference type="InterPro" id="IPR013103">
    <property type="entry name" value="RVT_2"/>
</dbReference>
<keyword evidence="7" id="KW-1188">Viral release from host cell</keyword>
<feature type="compositionally biased region" description="Polar residues" evidence="41">
    <location>
        <begin position="1099"/>
        <end position="1108"/>
    </location>
</feature>
<comment type="catalytic activity">
    <reaction evidence="1">
        <text>Endonucleolytic cleavage to 5'-phosphomonoester.</text>
        <dbReference type="EC" id="3.1.26.4"/>
    </reaction>
</comment>
<reference evidence="44 45" key="1">
    <citation type="submission" date="2020-07" db="EMBL/GenBank/DDBJ databases">
        <title>The yeast mating-type switching endonuclease HO is a domesticated member of an unorthodox homing genetic element family.</title>
        <authorList>
            <person name="Coughlan A.Y."/>
            <person name="Lombardi L."/>
            <person name="Braun-Galleani S."/>
            <person name="Martos A.R."/>
            <person name="Galeote V."/>
            <person name="Bigey F."/>
            <person name="Dequin S."/>
            <person name="Byrne K.P."/>
            <person name="Wolfe K.H."/>
        </authorList>
    </citation>
    <scope>NUCLEOTIDE SEQUENCE [LARGE SCALE GENOMIC DNA]</scope>
    <source>
        <strain evidence="44 45">NRRL Y-6702</strain>
    </source>
</reference>
<keyword evidence="30" id="KW-0511">Multifunctional enzyme</keyword>
<evidence type="ECO:0000256" key="31">
    <source>
        <dbReference type="ARBA" id="ARBA00025590"/>
    </source>
</evidence>
<evidence type="ECO:0000256" key="30">
    <source>
        <dbReference type="ARBA" id="ARBA00023268"/>
    </source>
</evidence>
<dbReference type="InterPro" id="IPR015820">
    <property type="entry name" value="TYA"/>
</dbReference>
<evidence type="ECO:0000256" key="27">
    <source>
        <dbReference type="ARBA" id="ARBA00023125"/>
    </source>
</evidence>
<evidence type="ECO:0000256" key="24">
    <source>
        <dbReference type="ARBA" id="ARBA00022918"/>
    </source>
</evidence>
<dbReference type="RefSeq" id="XP_037142923.1">
    <property type="nucleotide sequence ID" value="XM_037287028.1"/>
</dbReference>
<keyword evidence="28" id="KW-0233">DNA recombination</keyword>
<evidence type="ECO:0000256" key="26">
    <source>
        <dbReference type="ARBA" id="ARBA00023113"/>
    </source>
</evidence>
<comment type="function">
    <text evidence="32">Integrase (IN) targets the VLP to the nucleus, where a subparticle preintegration complex (PIC) containing at least integrase and the newly synthesized dsDNA copy of the retrotransposon must transit the nuclear membrane. Once in the nucleus, integrase performs the integration of the dsDNA into the host genome.</text>
</comment>
<dbReference type="InterPro" id="IPR036397">
    <property type="entry name" value="RNaseH_sf"/>
</dbReference>
<name>A0A7H9AXS8_ZYGMR</name>
<dbReference type="Gene3D" id="3.30.420.10">
    <property type="entry name" value="Ribonuclease H-like superfamily/Ribonuclease H"/>
    <property type="match status" value="1"/>
</dbReference>
<keyword evidence="23" id="KW-0229">DNA integration</keyword>
<dbReference type="GO" id="GO:0003887">
    <property type="term" value="F:DNA-directed DNA polymerase activity"/>
    <property type="evidence" value="ECO:0007669"/>
    <property type="project" value="UniProtKB-KW"/>
</dbReference>
<evidence type="ECO:0000256" key="21">
    <source>
        <dbReference type="ARBA" id="ARBA00022842"/>
    </source>
</evidence>
<feature type="domain" description="Integrase catalytic" evidence="43">
    <location>
        <begin position="663"/>
        <end position="838"/>
    </location>
</feature>
<keyword evidence="10" id="KW-0548">Nucleotidyltransferase</keyword>
<dbReference type="PROSITE" id="PS00141">
    <property type="entry name" value="ASP_PROTEASE"/>
    <property type="match status" value="1"/>
</dbReference>
<feature type="compositionally biased region" description="Basic and acidic residues" evidence="41">
    <location>
        <begin position="166"/>
        <end position="182"/>
    </location>
</feature>
<dbReference type="PROSITE" id="PS50158">
    <property type="entry name" value="ZF_CCHC"/>
    <property type="match status" value="1"/>
</dbReference>
<feature type="region of interest" description="Disordered" evidence="41">
    <location>
        <begin position="943"/>
        <end position="1022"/>
    </location>
</feature>
<keyword evidence="13" id="KW-0547">Nucleotide-binding</keyword>
<evidence type="ECO:0000313" key="45">
    <source>
        <dbReference type="Proteomes" id="UP000509704"/>
    </source>
</evidence>
<dbReference type="PANTHER" id="PTHR42648">
    <property type="entry name" value="TRANSPOSASE, PUTATIVE-RELATED"/>
    <property type="match status" value="1"/>
</dbReference>
<dbReference type="OrthoDB" id="5423336at2759"/>
<proteinExistence type="predicted"/>
<dbReference type="Pfam" id="PF07727">
    <property type="entry name" value="RVT_2"/>
    <property type="match status" value="1"/>
</dbReference>
<dbReference type="InterPro" id="IPR036875">
    <property type="entry name" value="Znf_CCHC_sf"/>
</dbReference>